<dbReference type="Proteomes" id="UP000009223">
    <property type="component" value="Chromosome"/>
</dbReference>
<dbReference type="AlphaFoldDB" id="F5YI10"/>
<reference evidence="1 2" key="2">
    <citation type="journal article" date="2011" name="ISME J.">
        <title>RNA-seq reveals cooperative metabolic interactions between two termite-gut spirochete species in co-culture.</title>
        <authorList>
            <person name="Rosenthal A.Z."/>
            <person name="Matson E.G."/>
            <person name="Eldar A."/>
            <person name="Leadbetter J.R."/>
        </authorList>
    </citation>
    <scope>NUCLEOTIDE SEQUENCE [LARGE SCALE GENOMIC DNA]</scope>
    <source>
        <strain evidence="2">ATCC BAA-887 / DSM 12427 / ZAS-2</strain>
    </source>
</reference>
<dbReference type="RefSeq" id="WP_015707907.1">
    <property type="nucleotide sequence ID" value="NC_015578.1"/>
</dbReference>
<protein>
    <submittedName>
        <fullName evidence="1">Uncharacterized protein</fullName>
    </submittedName>
</protein>
<evidence type="ECO:0000313" key="2">
    <source>
        <dbReference type="Proteomes" id="UP000009223"/>
    </source>
</evidence>
<evidence type="ECO:0000313" key="1">
    <source>
        <dbReference type="EMBL" id="AEF84415.1"/>
    </source>
</evidence>
<dbReference type="STRING" id="545694.TREPR_2295"/>
<sequence length="328" mass="35336">MRFALTLVPYCADRPAIVYTRTVLIKPESTGTLTDLPPGDLVITVTVGTGIKNLGENSMIAPVSFYYRTNTLLVRNVYQAEKIWAAHDAAFTPFTEEMFIYTTAASSRDRRLPKKESGKYEVTLYFTAPASNTAMTDTPNKVTIADIAYANLAGGETMSYRREQTFTLTAAENTLNSAGAAYLQANSLTEAYKFTYTWDTPLDSGIIRLVVLPYRDTGTADVYTDDGDIAPDTWGNADAEGRFVTVVLDNAAPSGSAILSLSGYAPPVDSDGGYPLYNYGTNKETMTLSANFNGVADNGSVGIIAGGGVHVQALDYGRQDKSAMEVSD</sequence>
<organism evidence="1 2">
    <name type="scientific">Treponema primitia (strain ATCC BAA-887 / DSM 12427 / ZAS-2)</name>
    <dbReference type="NCBI Taxonomy" id="545694"/>
    <lineage>
        <taxon>Bacteria</taxon>
        <taxon>Pseudomonadati</taxon>
        <taxon>Spirochaetota</taxon>
        <taxon>Spirochaetia</taxon>
        <taxon>Spirochaetales</taxon>
        <taxon>Treponemataceae</taxon>
        <taxon>Treponema</taxon>
    </lineage>
</organism>
<dbReference type="HOGENOM" id="CLU_847144_0_0_12"/>
<name>F5YI10_TREPZ</name>
<gene>
    <name evidence="1" type="ordered locus">TREPR_2295</name>
</gene>
<keyword evidence="2" id="KW-1185">Reference proteome</keyword>
<reference evidence="2" key="1">
    <citation type="submission" date="2009-12" db="EMBL/GenBank/DDBJ databases">
        <title>Complete sequence of Treponema primitia strain ZAS-2.</title>
        <authorList>
            <person name="Tetu S.G."/>
            <person name="Matson E."/>
            <person name="Ren Q."/>
            <person name="Seshadri R."/>
            <person name="Elbourne L."/>
            <person name="Hassan K.A."/>
            <person name="Durkin A."/>
            <person name="Radune D."/>
            <person name="Mohamoud Y."/>
            <person name="Shay R."/>
            <person name="Jin S."/>
            <person name="Zhang X."/>
            <person name="Lucey K."/>
            <person name="Ballor N.R."/>
            <person name="Ottesen E."/>
            <person name="Rosenthal R."/>
            <person name="Allen A."/>
            <person name="Leadbetter J.R."/>
            <person name="Paulsen I.T."/>
        </authorList>
    </citation>
    <scope>NUCLEOTIDE SEQUENCE [LARGE SCALE GENOMIC DNA]</scope>
    <source>
        <strain evidence="2">ATCC BAA-887 / DSM 12427 / ZAS-2</strain>
    </source>
</reference>
<dbReference type="EMBL" id="CP001843">
    <property type="protein sequence ID" value="AEF84415.1"/>
    <property type="molecule type" value="Genomic_DNA"/>
</dbReference>
<dbReference type="KEGG" id="tpi:TREPR_2295"/>
<accession>F5YI10</accession>
<proteinExistence type="predicted"/>